<keyword evidence="3 4" id="KW-0694">RNA-binding</keyword>
<dbReference type="Pfam" id="PF15519">
    <property type="entry name" value="RBM39linker"/>
    <property type="match status" value="1"/>
</dbReference>
<dbReference type="AlphaFoldDB" id="F4P334"/>
<dbReference type="HOGENOM" id="CLU_020551_4_1_1"/>
<evidence type="ECO:0000256" key="4">
    <source>
        <dbReference type="PROSITE-ProRule" id="PRU00176"/>
    </source>
</evidence>
<dbReference type="OMA" id="GRDNDKG"/>
<dbReference type="InterPro" id="IPR029123">
    <property type="entry name" value="RBM39_linker"/>
</dbReference>
<evidence type="ECO:0000313" key="6">
    <source>
        <dbReference type="EMBL" id="EGF80158.1"/>
    </source>
</evidence>
<dbReference type="PANTHER" id="PTHR48036">
    <property type="entry name" value="SPLICING FACTOR (PAD-1), PUTATIVE (AFU_ORTHOLOGUE AFUA_1G15810)-RELATED"/>
    <property type="match status" value="1"/>
</dbReference>
<dbReference type="CDD" id="cd12285">
    <property type="entry name" value="RRM3_RBM39_like"/>
    <property type="match status" value="1"/>
</dbReference>
<dbReference type="GeneID" id="18236616"/>
<evidence type="ECO:0000259" key="5">
    <source>
        <dbReference type="PROSITE" id="PS50102"/>
    </source>
</evidence>
<dbReference type="OrthoDB" id="5411533at2759"/>
<dbReference type="SMART" id="SM00360">
    <property type="entry name" value="RRM"/>
    <property type="match status" value="3"/>
</dbReference>
<sequence>MLCYTYHVCTFFCIPTTVFSFSFCRSHVETVEDVLERDKRTVFCMQLAARLRSHELVKFFEACGKVRDASLVIDKHTGRSKGVAYVEFYEVEAVSKALEMTGQKLLGIPIIVQLTEAERNRVALQAASKTVDTAASRIYVGSLDYSLTEQDVANAFQGFGPIEFINIHMDKETGHSKGYAFVQYVKDAWFLNIFILKLQIRVNLISEKSQSAPVTNASNVGIASENIATFNMDDGEMEGFQMNSLSRAELMAKLARTEPTLSKTSASVAAIIFTNTYFVFDSSTKPAVVVPTMETRCVLLKNMFNPENEVESNWVQEIEEDVKEECTKFGKILHISVDPESHGHVYLKFDSLVSSQAAVKALHGRFFAGARVSKDGGVFWFKSAGLIKF</sequence>
<feature type="domain" description="RRM" evidence="5">
    <location>
        <begin position="136"/>
        <end position="184"/>
    </location>
</feature>
<keyword evidence="2" id="KW-0677">Repeat</keyword>
<dbReference type="InterPro" id="IPR000504">
    <property type="entry name" value="RRM_dom"/>
</dbReference>
<dbReference type="FunCoup" id="F4P334">
    <property type="interactions" value="805"/>
</dbReference>
<proteinExistence type="predicted"/>
<dbReference type="Gene3D" id="3.30.70.330">
    <property type="match status" value="3"/>
</dbReference>
<dbReference type="CDD" id="cd12283">
    <property type="entry name" value="RRM1_RBM39_like"/>
    <property type="match status" value="1"/>
</dbReference>
<dbReference type="InterPro" id="IPR035979">
    <property type="entry name" value="RBD_domain_sf"/>
</dbReference>
<dbReference type="GO" id="GO:0003723">
    <property type="term" value="F:RNA binding"/>
    <property type="evidence" value="ECO:0007669"/>
    <property type="project" value="UniProtKB-UniRule"/>
</dbReference>
<dbReference type="Proteomes" id="UP000007241">
    <property type="component" value="Unassembled WGS sequence"/>
</dbReference>
<accession>F4P334</accession>
<protein>
    <recommendedName>
        <fullName evidence="5">RRM domain-containing protein</fullName>
    </recommendedName>
</protein>
<dbReference type="RefSeq" id="XP_006678895.1">
    <property type="nucleotide sequence ID" value="XM_006678832.1"/>
</dbReference>
<evidence type="ECO:0000256" key="2">
    <source>
        <dbReference type="ARBA" id="ARBA00022737"/>
    </source>
</evidence>
<evidence type="ECO:0000313" key="7">
    <source>
        <dbReference type="Proteomes" id="UP000007241"/>
    </source>
</evidence>
<evidence type="ECO:0000256" key="1">
    <source>
        <dbReference type="ARBA" id="ARBA00022553"/>
    </source>
</evidence>
<dbReference type="InParanoid" id="F4P334"/>
<dbReference type="SUPFAM" id="SSF54928">
    <property type="entry name" value="RNA-binding domain, RBD"/>
    <property type="match status" value="2"/>
</dbReference>
<gene>
    <name evidence="6" type="ORF">BATDEDRAFT_11758</name>
</gene>
<dbReference type="PROSITE" id="PS50102">
    <property type="entry name" value="RRM"/>
    <property type="match status" value="2"/>
</dbReference>
<evidence type="ECO:0000256" key="3">
    <source>
        <dbReference type="ARBA" id="ARBA00022884"/>
    </source>
</evidence>
<feature type="domain" description="RRM" evidence="5">
    <location>
        <begin position="40"/>
        <end position="117"/>
    </location>
</feature>
<organism evidence="6 7">
    <name type="scientific">Batrachochytrium dendrobatidis (strain JAM81 / FGSC 10211)</name>
    <name type="common">Frog chytrid fungus</name>
    <dbReference type="NCBI Taxonomy" id="684364"/>
    <lineage>
        <taxon>Eukaryota</taxon>
        <taxon>Fungi</taxon>
        <taxon>Fungi incertae sedis</taxon>
        <taxon>Chytridiomycota</taxon>
        <taxon>Chytridiomycota incertae sedis</taxon>
        <taxon>Chytridiomycetes</taxon>
        <taxon>Rhizophydiales</taxon>
        <taxon>Rhizophydiales incertae sedis</taxon>
        <taxon>Batrachochytrium</taxon>
    </lineage>
</organism>
<keyword evidence="1" id="KW-0597">Phosphoprotein</keyword>
<reference evidence="6 7" key="1">
    <citation type="submission" date="2009-12" db="EMBL/GenBank/DDBJ databases">
        <title>The draft genome of Batrachochytrium dendrobatidis.</title>
        <authorList>
            <consortium name="US DOE Joint Genome Institute (JGI-PGF)"/>
            <person name="Kuo A."/>
            <person name="Salamov A."/>
            <person name="Schmutz J."/>
            <person name="Lucas S."/>
            <person name="Pitluck S."/>
            <person name="Rosenblum E."/>
            <person name="Stajich J."/>
            <person name="Eisen M."/>
            <person name="Grigoriev I.V."/>
        </authorList>
    </citation>
    <scope>NUCLEOTIDE SEQUENCE [LARGE SCALE GENOMIC DNA]</scope>
    <source>
        <strain evidence="7">JAM81 / FGSC 10211</strain>
    </source>
</reference>
<dbReference type="InterPro" id="IPR012677">
    <property type="entry name" value="Nucleotide-bd_a/b_plait_sf"/>
</dbReference>
<dbReference type="GO" id="GO:0005634">
    <property type="term" value="C:nucleus"/>
    <property type="evidence" value="ECO:0007669"/>
    <property type="project" value="InterPro"/>
</dbReference>
<name>F4P334_BATDJ</name>
<dbReference type="EMBL" id="GL882884">
    <property type="protein sequence ID" value="EGF80158.1"/>
    <property type="molecule type" value="Genomic_DNA"/>
</dbReference>
<dbReference type="Pfam" id="PF00076">
    <property type="entry name" value="RRM_1"/>
    <property type="match status" value="3"/>
</dbReference>
<dbReference type="STRING" id="684364.F4P334"/>
<dbReference type="InterPro" id="IPR006509">
    <property type="entry name" value="RBM39_SF"/>
</dbReference>
<dbReference type="GO" id="GO:0006397">
    <property type="term" value="P:mRNA processing"/>
    <property type="evidence" value="ECO:0007669"/>
    <property type="project" value="InterPro"/>
</dbReference>
<keyword evidence="7" id="KW-1185">Reference proteome</keyword>